<keyword evidence="4" id="KW-0788">Thiol protease</keyword>
<protein>
    <submittedName>
        <fullName evidence="6">Cell wall-associated NlpC family hydrolase</fullName>
    </submittedName>
</protein>
<dbReference type="InterPro" id="IPR029058">
    <property type="entry name" value="AB_hydrolase_fold"/>
</dbReference>
<dbReference type="PANTHER" id="PTHR47359:SF3">
    <property type="entry name" value="NLP_P60 DOMAIN-CONTAINING PROTEIN-RELATED"/>
    <property type="match status" value="1"/>
</dbReference>
<evidence type="ECO:0000259" key="5">
    <source>
        <dbReference type="PROSITE" id="PS51935"/>
    </source>
</evidence>
<proteinExistence type="inferred from homology"/>
<reference evidence="6 7" key="1">
    <citation type="submission" date="2021-03" db="EMBL/GenBank/DDBJ databases">
        <title>Sequencing the genomes of 1000 actinobacteria strains.</title>
        <authorList>
            <person name="Klenk H.-P."/>
        </authorList>
    </citation>
    <scope>NUCLEOTIDE SEQUENCE [LARGE SCALE GENOMIC DNA]</scope>
    <source>
        <strain evidence="6 7">DSM 44580</strain>
    </source>
</reference>
<dbReference type="GO" id="GO:0016787">
    <property type="term" value="F:hydrolase activity"/>
    <property type="evidence" value="ECO:0007669"/>
    <property type="project" value="UniProtKB-KW"/>
</dbReference>
<dbReference type="PANTHER" id="PTHR47359">
    <property type="entry name" value="PEPTIDOGLYCAN DL-ENDOPEPTIDASE CWLO"/>
    <property type="match status" value="1"/>
</dbReference>
<sequence>MNSPQPALVYGGFNAPWHPAFPGPMAAWVDGDGEFGRDWWEQGRQQNKANCYRDLHAIAEDLISTGVTSPELLAVSGGSNGGLMAGVTATLRPAMTVRAVQAALTQLGVPYRWGGTVPGRGFDCSGLTQWTYRQAGVTIPWTSGAQAVGARVERQQLRSGYLIVWRGHVAMYIGDGRMVEAGNPVQISKVRTSNLGMPFLGFYRPAR</sequence>
<dbReference type="InterPro" id="IPR038765">
    <property type="entry name" value="Papain-like_cys_pep_sf"/>
</dbReference>
<accession>A0ABS5A676</accession>
<dbReference type="InterPro" id="IPR001375">
    <property type="entry name" value="Peptidase_S9_cat"/>
</dbReference>
<evidence type="ECO:0000313" key="7">
    <source>
        <dbReference type="Proteomes" id="UP001519363"/>
    </source>
</evidence>
<dbReference type="Pfam" id="PF00877">
    <property type="entry name" value="NLPC_P60"/>
    <property type="match status" value="1"/>
</dbReference>
<feature type="domain" description="NlpC/P60" evidence="5">
    <location>
        <begin position="93"/>
        <end position="207"/>
    </location>
</feature>
<dbReference type="Proteomes" id="UP001519363">
    <property type="component" value="Unassembled WGS sequence"/>
</dbReference>
<dbReference type="InterPro" id="IPR000064">
    <property type="entry name" value="NLP_P60_dom"/>
</dbReference>
<dbReference type="Pfam" id="PF00326">
    <property type="entry name" value="Peptidase_S9"/>
    <property type="match status" value="1"/>
</dbReference>
<dbReference type="InterPro" id="IPR051794">
    <property type="entry name" value="PG_Endopeptidase_C40"/>
</dbReference>
<evidence type="ECO:0000313" key="6">
    <source>
        <dbReference type="EMBL" id="MBP2471801.1"/>
    </source>
</evidence>
<dbReference type="SUPFAM" id="SSF53474">
    <property type="entry name" value="alpha/beta-Hydrolases"/>
    <property type="match status" value="1"/>
</dbReference>
<comment type="caution">
    <text evidence="6">The sequence shown here is derived from an EMBL/GenBank/DDBJ whole genome shotgun (WGS) entry which is preliminary data.</text>
</comment>
<evidence type="ECO:0000256" key="3">
    <source>
        <dbReference type="ARBA" id="ARBA00022801"/>
    </source>
</evidence>
<gene>
    <name evidence="6" type="ORF">JOF53_000673</name>
</gene>
<evidence type="ECO:0000256" key="1">
    <source>
        <dbReference type="ARBA" id="ARBA00007074"/>
    </source>
</evidence>
<keyword evidence="2" id="KW-0645">Protease</keyword>
<dbReference type="RefSeq" id="WP_143342943.1">
    <property type="nucleotide sequence ID" value="NZ_JAGIOO010000001.1"/>
</dbReference>
<comment type="similarity">
    <text evidence="1">Belongs to the peptidase C40 family.</text>
</comment>
<dbReference type="PRINTS" id="PR00862">
    <property type="entry name" value="PROLIGOPTASE"/>
</dbReference>
<dbReference type="SUPFAM" id="SSF54001">
    <property type="entry name" value="Cysteine proteinases"/>
    <property type="match status" value="1"/>
</dbReference>
<keyword evidence="3 6" id="KW-0378">Hydrolase</keyword>
<evidence type="ECO:0000256" key="2">
    <source>
        <dbReference type="ARBA" id="ARBA00022670"/>
    </source>
</evidence>
<dbReference type="EMBL" id="JAGIOO010000001">
    <property type="protein sequence ID" value="MBP2471801.1"/>
    <property type="molecule type" value="Genomic_DNA"/>
</dbReference>
<dbReference type="PROSITE" id="PS51935">
    <property type="entry name" value="NLPC_P60"/>
    <property type="match status" value="1"/>
</dbReference>
<organism evidence="6 7">
    <name type="scientific">Crossiella equi</name>
    <dbReference type="NCBI Taxonomy" id="130796"/>
    <lineage>
        <taxon>Bacteria</taxon>
        <taxon>Bacillati</taxon>
        <taxon>Actinomycetota</taxon>
        <taxon>Actinomycetes</taxon>
        <taxon>Pseudonocardiales</taxon>
        <taxon>Pseudonocardiaceae</taxon>
        <taxon>Crossiella</taxon>
    </lineage>
</organism>
<name>A0ABS5A676_9PSEU</name>
<dbReference type="Gene3D" id="3.90.1720.10">
    <property type="entry name" value="endopeptidase domain like (from Nostoc punctiforme)"/>
    <property type="match status" value="1"/>
</dbReference>
<evidence type="ECO:0000256" key="4">
    <source>
        <dbReference type="ARBA" id="ARBA00022807"/>
    </source>
</evidence>
<keyword evidence="7" id="KW-1185">Reference proteome</keyword>
<dbReference type="InterPro" id="IPR002470">
    <property type="entry name" value="Peptidase_S9A"/>
</dbReference>